<organism evidence="1">
    <name type="scientific">freshwater metagenome</name>
    <dbReference type="NCBI Taxonomy" id="449393"/>
    <lineage>
        <taxon>unclassified sequences</taxon>
        <taxon>metagenomes</taxon>
        <taxon>ecological metagenomes</taxon>
    </lineage>
</organism>
<dbReference type="EMBL" id="CAEZZD010000178">
    <property type="protein sequence ID" value="CAB4757273.1"/>
    <property type="molecule type" value="Genomic_DNA"/>
</dbReference>
<sequence>MPDRSSKIPAFVVPAVTTTPTTGGSFGSHFAKAIVKSFTVIANPAVSTISGSTSRIANEFPIEECACLLNAIRTGARFFKPRFSRPVSRATVSAAKLAAEPPETNVPPALCGSPATSAIHRNT</sequence>
<dbReference type="AlphaFoldDB" id="A0A6J6UEZ9"/>
<evidence type="ECO:0000313" key="1">
    <source>
        <dbReference type="EMBL" id="CAB4757273.1"/>
    </source>
</evidence>
<name>A0A6J6UEZ9_9ZZZZ</name>
<protein>
    <submittedName>
        <fullName evidence="1">Unannotated protein</fullName>
    </submittedName>
</protein>
<proteinExistence type="predicted"/>
<gene>
    <name evidence="1" type="ORF">UFOPK2824_01014</name>
</gene>
<reference evidence="1" key="1">
    <citation type="submission" date="2020-05" db="EMBL/GenBank/DDBJ databases">
        <authorList>
            <person name="Chiriac C."/>
            <person name="Salcher M."/>
            <person name="Ghai R."/>
            <person name="Kavagutti S V."/>
        </authorList>
    </citation>
    <scope>NUCLEOTIDE SEQUENCE</scope>
</reference>
<accession>A0A6J6UEZ9</accession>